<evidence type="ECO:0000313" key="4">
    <source>
        <dbReference type="Proteomes" id="UP000198901"/>
    </source>
</evidence>
<organism evidence="3 4">
    <name type="scientific">Siphonobacter aquaeclarae</name>
    <dbReference type="NCBI Taxonomy" id="563176"/>
    <lineage>
        <taxon>Bacteria</taxon>
        <taxon>Pseudomonadati</taxon>
        <taxon>Bacteroidota</taxon>
        <taxon>Cytophagia</taxon>
        <taxon>Cytophagales</taxon>
        <taxon>Cytophagaceae</taxon>
        <taxon>Siphonobacter</taxon>
    </lineage>
</organism>
<dbReference type="STRING" id="563176.SAMN04488090_1613"/>
<dbReference type="Pfam" id="PF06580">
    <property type="entry name" value="His_kinase"/>
    <property type="match status" value="1"/>
</dbReference>
<dbReference type="InterPro" id="IPR036890">
    <property type="entry name" value="HATPase_C_sf"/>
</dbReference>
<keyword evidence="3" id="KW-0418">Kinase</keyword>
<dbReference type="EMBL" id="FNGS01000003">
    <property type="protein sequence ID" value="SDL73879.1"/>
    <property type="molecule type" value="Genomic_DNA"/>
</dbReference>
<reference evidence="3 4" key="1">
    <citation type="submission" date="2016-10" db="EMBL/GenBank/DDBJ databases">
        <authorList>
            <person name="de Groot N.N."/>
        </authorList>
    </citation>
    <scope>NUCLEOTIDE SEQUENCE [LARGE SCALE GENOMIC DNA]</scope>
    <source>
        <strain evidence="3 4">DSM 21668</strain>
    </source>
</reference>
<dbReference type="PANTHER" id="PTHR34220">
    <property type="entry name" value="SENSOR HISTIDINE KINASE YPDA"/>
    <property type="match status" value="1"/>
</dbReference>
<keyword evidence="1" id="KW-0472">Membrane</keyword>
<sequence length="359" mass="41489">MGELKNKSFSQTLQVLVHLAFWAFFLSLPFLLRPPQNPPGTPRVKVPDEVIILLQMLAVPLFYLNANILIPKVLKTKGVWFYLAYIALSVTAVLSINLTLRNYVFFPELPSARITTYTLFPIFFILAISTTYRTLSDYLADEQQRKELENERLRSELSFLRSQISPHFMFNVLNSIVSLSRKKSDLVEPVVIQLSDLMRYMLYESNGSRVSLDKEIKYLNNYIDLQRIRFGNDVRILFEVRNSLPNQLIEPMLLIPFVENAFKHGVGLIADPVIDVQLQGGENTLFFRVRNKVNRRFKEAKDASSGIGLPNVRRRLSLLYPDSHELLIEENDEWYEVKLTLHFTEQPLKQPAAKVALNI</sequence>
<keyword evidence="1" id="KW-1133">Transmembrane helix</keyword>
<proteinExistence type="predicted"/>
<feature type="transmembrane region" description="Helical" evidence="1">
    <location>
        <begin position="52"/>
        <end position="70"/>
    </location>
</feature>
<dbReference type="Gene3D" id="3.30.565.10">
    <property type="entry name" value="Histidine kinase-like ATPase, C-terminal domain"/>
    <property type="match status" value="1"/>
</dbReference>
<accession>A0A1G9MI44</accession>
<dbReference type="SUPFAM" id="SSF55874">
    <property type="entry name" value="ATPase domain of HSP90 chaperone/DNA topoisomerase II/histidine kinase"/>
    <property type="match status" value="1"/>
</dbReference>
<gene>
    <name evidence="3" type="ORF">SAMN04488090_1613</name>
</gene>
<feature type="transmembrane region" description="Helical" evidence="1">
    <location>
        <begin position="12"/>
        <end position="32"/>
    </location>
</feature>
<evidence type="ECO:0000313" key="3">
    <source>
        <dbReference type="EMBL" id="SDL73879.1"/>
    </source>
</evidence>
<dbReference type="PANTHER" id="PTHR34220:SF7">
    <property type="entry name" value="SENSOR HISTIDINE KINASE YPDA"/>
    <property type="match status" value="1"/>
</dbReference>
<dbReference type="GO" id="GO:0016020">
    <property type="term" value="C:membrane"/>
    <property type="evidence" value="ECO:0007669"/>
    <property type="project" value="InterPro"/>
</dbReference>
<feature type="transmembrane region" description="Helical" evidence="1">
    <location>
        <begin position="118"/>
        <end position="135"/>
    </location>
</feature>
<name>A0A1G9MI44_9BACT</name>
<dbReference type="Proteomes" id="UP000198901">
    <property type="component" value="Unassembled WGS sequence"/>
</dbReference>
<keyword evidence="1" id="KW-0812">Transmembrane</keyword>
<keyword evidence="4" id="KW-1185">Reference proteome</keyword>
<protein>
    <submittedName>
        <fullName evidence="3">Histidine kinase</fullName>
    </submittedName>
</protein>
<feature type="transmembrane region" description="Helical" evidence="1">
    <location>
        <begin position="79"/>
        <end position="98"/>
    </location>
</feature>
<feature type="domain" description="Signal transduction histidine kinase internal region" evidence="2">
    <location>
        <begin position="156"/>
        <end position="233"/>
    </location>
</feature>
<dbReference type="InterPro" id="IPR050640">
    <property type="entry name" value="Bact_2-comp_sensor_kinase"/>
</dbReference>
<dbReference type="GO" id="GO:0000155">
    <property type="term" value="F:phosphorelay sensor kinase activity"/>
    <property type="evidence" value="ECO:0007669"/>
    <property type="project" value="InterPro"/>
</dbReference>
<dbReference type="InterPro" id="IPR010559">
    <property type="entry name" value="Sig_transdc_His_kin_internal"/>
</dbReference>
<evidence type="ECO:0000256" key="1">
    <source>
        <dbReference type="SAM" id="Phobius"/>
    </source>
</evidence>
<dbReference type="AlphaFoldDB" id="A0A1G9MI44"/>
<evidence type="ECO:0000259" key="2">
    <source>
        <dbReference type="Pfam" id="PF06580"/>
    </source>
</evidence>
<keyword evidence="3" id="KW-0808">Transferase</keyword>